<evidence type="ECO:0000256" key="10">
    <source>
        <dbReference type="SAM" id="SignalP"/>
    </source>
</evidence>
<evidence type="ECO:0000259" key="12">
    <source>
        <dbReference type="PROSITE" id="PS50948"/>
    </source>
</evidence>
<dbReference type="InterPro" id="IPR003609">
    <property type="entry name" value="Pan_app"/>
</dbReference>
<keyword evidence="7" id="KW-0472">Membrane</keyword>
<dbReference type="SMART" id="SM00108">
    <property type="entry name" value="B_lectin"/>
    <property type="match status" value="1"/>
</dbReference>
<evidence type="ECO:0000256" key="7">
    <source>
        <dbReference type="ARBA" id="ARBA00023136"/>
    </source>
</evidence>
<evidence type="ECO:0000256" key="8">
    <source>
        <dbReference type="ARBA" id="ARBA00023157"/>
    </source>
</evidence>
<keyword evidence="3 10" id="KW-0732">Signal</keyword>
<evidence type="ECO:0000313" key="13">
    <source>
        <dbReference type="EMBL" id="KAA8519923.1"/>
    </source>
</evidence>
<dbReference type="PANTHER" id="PTHR32444">
    <property type="entry name" value="BULB-TYPE LECTIN DOMAIN-CONTAINING PROTEIN"/>
    <property type="match status" value="1"/>
</dbReference>
<keyword evidence="6" id="KW-1133">Transmembrane helix</keyword>
<evidence type="ECO:0000256" key="4">
    <source>
        <dbReference type="ARBA" id="ARBA00022741"/>
    </source>
</evidence>
<keyword evidence="2" id="KW-0812">Transmembrane</keyword>
<keyword evidence="8" id="KW-1015">Disulfide bond</keyword>
<feature type="domain" description="Apple" evidence="12">
    <location>
        <begin position="338"/>
        <end position="420"/>
    </location>
</feature>
<dbReference type="SMART" id="SM00473">
    <property type="entry name" value="PAN_AP"/>
    <property type="match status" value="1"/>
</dbReference>
<dbReference type="CDD" id="cd00028">
    <property type="entry name" value="B_lectin"/>
    <property type="match status" value="1"/>
</dbReference>
<sequence length="531" mass="58778">MRIFSVLLCSFTSLALFPIATTAFDTITGTQTITGNQTIVSAGDVFELGFFTRGSSKKWYLGIWYRNIPTDTVVWVANRDNPLTNSTGVLKIADDGNIVLVDQAANPIWSSNQPTAANTVAQLLDSGNFVLREENDENPENYIWQSFDHPTDTLLPGMKLGWDSKTGLNRYLTSWKSSDDPSSGNYSFKLDINGFPEVYLLNNQVRVYRSGPWNGLRFSGVPEMNTAFIFTFTFRRDQNEEFYSFELRNKSLYSRLLVNTSGTLQRYTWIDESKLWNLFWYAPKDQCDFYLECGVYGVCDTNASPVCNCMTGFEPKNPQAWYFRDGSDGCVRKTELNCANDGFLPLNNMKLPQSSSSFVDDGMSLADCETMCRSNCSCKAYANSNITGGGSGCVIWTTDLLDMRQYAAAEGGQDLYLKVAASDLGQGGSGSGSTGTENGSNKTKVIIMVGPIERSQDFLLNEAVIRSNNDYSGESPTDDLELPLFDFGTIVMATDNFSDANKLGQGGFGCVYKGLLDMLSKMLYSGCLAFE</sequence>
<dbReference type="InterPro" id="IPR011009">
    <property type="entry name" value="Kinase-like_dom_sf"/>
</dbReference>
<dbReference type="Gene3D" id="2.90.10.10">
    <property type="entry name" value="Bulb-type lectin domain"/>
    <property type="match status" value="1"/>
</dbReference>
<name>A0A5J4ZM36_9ASTE</name>
<accession>A0A5J4ZM36</accession>
<keyword evidence="5" id="KW-0067">ATP-binding</keyword>
<dbReference type="PROSITE" id="PS50927">
    <property type="entry name" value="BULB_LECTIN"/>
    <property type="match status" value="1"/>
</dbReference>
<dbReference type="CDD" id="cd01098">
    <property type="entry name" value="PAN_AP_plant"/>
    <property type="match status" value="1"/>
</dbReference>
<feature type="signal peptide" evidence="10">
    <location>
        <begin position="1"/>
        <end position="23"/>
    </location>
</feature>
<dbReference type="Pfam" id="PF12398">
    <property type="entry name" value="DUF3660"/>
    <property type="match status" value="1"/>
</dbReference>
<organism evidence="13 14">
    <name type="scientific">Nyssa sinensis</name>
    <dbReference type="NCBI Taxonomy" id="561372"/>
    <lineage>
        <taxon>Eukaryota</taxon>
        <taxon>Viridiplantae</taxon>
        <taxon>Streptophyta</taxon>
        <taxon>Embryophyta</taxon>
        <taxon>Tracheophyta</taxon>
        <taxon>Spermatophyta</taxon>
        <taxon>Magnoliopsida</taxon>
        <taxon>eudicotyledons</taxon>
        <taxon>Gunneridae</taxon>
        <taxon>Pentapetalae</taxon>
        <taxon>asterids</taxon>
        <taxon>Cornales</taxon>
        <taxon>Nyssaceae</taxon>
        <taxon>Nyssa</taxon>
    </lineage>
</organism>
<dbReference type="Gene3D" id="3.30.200.20">
    <property type="entry name" value="Phosphorylase Kinase, domain 1"/>
    <property type="match status" value="1"/>
</dbReference>
<dbReference type="InterPro" id="IPR000858">
    <property type="entry name" value="S_locus_glycoprot_dom"/>
</dbReference>
<proteinExistence type="predicted"/>
<dbReference type="GO" id="GO:0016020">
    <property type="term" value="C:membrane"/>
    <property type="evidence" value="ECO:0007669"/>
    <property type="project" value="UniProtKB-SubCell"/>
</dbReference>
<dbReference type="Pfam" id="PF00954">
    <property type="entry name" value="S_locus_glycop"/>
    <property type="match status" value="1"/>
</dbReference>
<evidence type="ECO:0000256" key="9">
    <source>
        <dbReference type="ARBA" id="ARBA00023180"/>
    </source>
</evidence>
<dbReference type="PANTHER" id="PTHR32444:SF89">
    <property type="entry name" value="S GLYCOPROTEIN"/>
    <property type="match status" value="1"/>
</dbReference>
<dbReference type="FunFam" id="2.90.10.10:FF:000004">
    <property type="entry name" value="G-type lectin S-receptor-like serine/threonine-protein kinase"/>
    <property type="match status" value="1"/>
</dbReference>
<evidence type="ECO:0000259" key="11">
    <source>
        <dbReference type="PROSITE" id="PS50927"/>
    </source>
</evidence>
<dbReference type="AlphaFoldDB" id="A0A5J4ZM36"/>
<dbReference type="GO" id="GO:0005524">
    <property type="term" value="F:ATP binding"/>
    <property type="evidence" value="ECO:0007669"/>
    <property type="project" value="UniProtKB-KW"/>
</dbReference>
<dbReference type="SUPFAM" id="SSF56112">
    <property type="entry name" value="Protein kinase-like (PK-like)"/>
    <property type="match status" value="1"/>
</dbReference>
<dbReference type="InterPro" id="IPR022126">
    <property type="entry name" value="S-locus_recpt_kinase"/>
</dbReference>
<evidence type="ECO:0000256" key="1">
    <source>
        <dbReference type="ARBA" id="ARBA00004479"/>
    </source>
</evidence>
<dbReference type="GO" id="GO:0004674">
    <property type="term" value="F:protein serine/threonine kinase activity"/>
    <property type="evidence" value="ECO:0007669"/>
    <property type="project" value="InterPro"/>
</dbReference>
<dbReference type="Pfam" id="PF01453">
    <property type="entry name" value="B_lectin"/>
    <property type="match status" value="1"/>
</dbReference>
<dbReference type="GO" id="GO:0048544">
    <property type="term" value="P:recognition of pollen"/>
    <property type="evidence" value="ECO:0007669"/>
    <property type="project" value="InterPro"/>
</dbReference>
<dbReference type="EMBL" id="CM018049">
    <property type="protein sequence ID" value="KAA8519923.1"/>
    <property type="molecule type" value="Genomic_DNA"/>
</dbReference>
<evidence type="ECO:0000256" key="5">
    <source>
        <dbReference type="ARBA" id="ARBA00022840"/>
    </source>
</evidence>
<keyword evidence="9" id="KW-0325">Glycoprotein</keyword>
<comment type="subcellular location">
    <subcellularLocation>
        <location evidence="1">Membrane</location>
        <topology evidence="1">Single-pass type I membrane protein</topology>
    </subcellularLocation>
</comment>
<dbReference type="SUPFAM" id="SSF51110">
    <property type="entry name" value="alpha-D-mannose-specific plant lectins"/>
    <property type="match status" value="1"/>
</dbReference>
<dbReference type="InterPro" id="IPR001480">
    <property type="entry name" value="Bulb-type_lectin_dom"/>
</dbReference>
<evidence type="ECO:0000256" key="6">
    <source>
        <dbReference type="ARBA" id="ARBA00022989"/>
    </source>
</evidence>
<evidence type="ECO:0000256" key="3">
    <source>
        <dbReference type="ARBA" id="ARBA00022729"/>
    </source>
</evidence>
<dbReference type="OrthoDB" id="785331at2759"/>
<keyword evidence="14" id="KW-1185">Reference proteome</keyword>
<evidence type="ECO:0000313" key="14">
    <source>
        <dbReference type="Proteomes" id="UP000325577"/>
    </source>
</evidence>
<evidence type="ECO:0000256" key="2">
    <source>
        <dbReference type="ARBA" id="ARBA00022692"/>
    </source>
</evidence>
<dbReference type="Pfam" id="PF08276">
    <property type="entry name" value="PAN_2"/>
    <property type="match status" value="1"/>
</dbReference>
<gene>
    <name evidence="13" type="ORF">F0562_014167</name>
</gene>
<reference evidence="13 14" key="1">
    <citation type="submission" date="2019-09" db="EMBL/GenBank/DDBJ databases">
        <title>A chromosome-level genome assembly of the Chinese tupelo Nyssa sinensis.</title>
        <authorList>
            <person name="Yang X."/>
            <person name="Kang M."/>
            <person name="Yang Y."/>
            <person name="Xiong H."/>
            <person name="Wang M."/>
            <person name="Zhang Z."/>
            <person name="Wang Z."/>
            <person name="Wu H."/>
            <person name="Ma T."/>
            <person name="Liu J."/>
            <person name="Xi Z."/>
        </authorList>
    </citation>
    <scope>NUCLEOTIDE SEQUENCE [LARGE SCALE GENOMIC DNA]</scope>
    <source>
        <strain evidence="13">J267</strain>
        <tissue evidence="13">Leaf</tissue>
    </source>
</reference>
<protein>
    <submittedName>
        <fullName evidence="13">Uncharacterized protein</fullName>
    </submittedName>
</protein>
<dbReference type="PROSITE" id="PS50948">
    <property type="entry name" value="PAN"/>
    <property type="match status" value="1"/>
</dbReference>
<dbReference type="Proteomes" id="UP000325577">
    <property type="component" value="Linkage Group LG6"/>
</dbReference>
<dbReference type="InterPro" id="IPR036426">
    <property type="entry name" value="Bulb-type_lectin_dom_sf"/>
</dbReference>
<feature type="chain" id="PRO_5023917381" evidence="10">
    <location>
        <begin position="24"/>
        <end position="531"/>
    </location>
</feature>
<feature type="domain" description="Bulb-type lectin" evidence="11">
    <location>
        <begin position="24"/>
        <end position="144"/>
    </location>
</feature>
<keyword evidence="4" id="KW-0547">Nucleotide-binding</keyword>